<dbReference type="InterPro" id="IPR045851">
    <property type="entry name" value="AMP-bd_C_sf"/>
</dbReference>
<comment type="caution">
    <text evidence="4">The sequence shown here is derived from an EMBL/GenBank/DDBJ whole genome shotgun (WGS) entry which is preliminary data.</text>
</comment>
<name>A0A646KJ30_STRJU</name>
<keyword evidence="4" id="KW-0436">Ligase</keyword>
<feature type="non-terminal residue" evidence="4">
    <location>
        <position position="520"/>
    </location>
</feature>
<dbReference type="PANTHER" id="PTHR43767">
    <property type="entry name" value="LONG-CHAIN-FATTY-ACID--COA LIGASE"/>
    <property type="match status" value="1"/>
</dbReference>
<dbReference type="AlphaFoldDB" id="A0A646KJ30"/>
<dbReference type="InterPro" id="IPR025110">
    <property type="entry name" value="AMP-bd_C"/>
</dbReference>
<evidence type="ECO:0000259" key="3">
    <source>
        <dbReference type="Pfam" id="PF13193"/>
    </source>
</evidence>
<feature type="domain" description="AMP-dependent synthetase/ligase" evidence="2">
    <location>
        <begin position="35"/>
        <end position="417"/>
    </location>
</feature>
<dbReference type="Proteomes" id="UP000419138">
    <property type="component" value="Unassembled WGS sequence"/>
</dbReference>
<dbReference type="GO" id="GO:0016878">
    <property type="term" value="F:acid-thiol ligase activity"/>
    <property type="evidence" value="ECO:0007669"/>
    <property type="project" value="UniProtKB-ARBA"/>
</dbReference>
<gene>
    <name evidence="4" type="ORF">FF041_19300</name>
</gene>
<dbReference type="SUPFAM" id="SSF56801">
    <property type="entry name" value="Acetyl-CoA synthetase-like"/>
    <property type="match status" value="1"/>
</dbReference>
<dbReference type="OrthoDB" id="9803968at2"/>
<feature type="region of interest" description="Disordered" evidence="1">
    <location>
        <begin position="138"/>
        <end position="171"/>
    </location>
</feature>
<feature type="domain" description="AMP-binding enzyme C-terminal" evidence="3">
    <location>
        <begin position="467"/>
        <end position="516"/>
    </location>
</feature>
<dbReference type="RefSeq" id="WP_153523967.1">
    <property type="nucleotide sequence ID" value="NZ_VCLA01000150.1"/>
</dbReference>
<dbReference type="InterPro" id="IPR050237">
    <property type="entry name" value="ATP-dep_AMP-bd_enzyme"/>
</dbReference>
<organism evidence="4 5">
    <name type="scientific">Streptomyces jumonjinensis</name>
    <dbReference type="NCBI Taxonomy" id="1945"/>
    <lineage>
        <taxon>Bacteria</taxon>
        <taxon>Bacillati</taxon>
        <taxon>Actinomycetota</taxon>
        <taxon>Actinomycetes</taxon>
        <taxon>Kitasatosporales</taxon>
        <taxon>Streptomycetaceae</taxon>
        <taxon>Streptomyces</taxon>
    </lineage>
</organism>
<evidence type="ECO:0000313" key="5">
    <source>
        <dbReference type="Proteomes" id="UP000419138"/>
    </source>
</evidence>
<dbReference type="Gene3D" id="3.40.50.12780">
    <property type="entry name" value="N-terminal domain of ligase-like"/>
    <property type="match status" value="1"/>
</dbReference>
<dbReference type="Pfam" id="PF00501">
    <property type="entry name" value="AMP-binding"/>
    <property type="match status" value="1"/>
</dbReference>
<feature type="compositionally biased region" description="Gly residues" evidence="1">
    <location>
        <begin position="138"/>
        <end position="153"/>
    </location>
</feature>
<dbReference type="PANTHER" id="PTHR43767:SF1">
    <property type="entry name" value="NONRIBOSOMAL PEPTIDE SYNTHASE PES1 (EUROFUNG)-RELATED"/>
    <property type="match status" value="1"/>
</dbReference>
<dbReference type="NCBIfam" id="NF004837">
    <property type="entry name" value="PRK06187.1"/>
    <property type="match status" value="1"/>
</dbReference>
<protein>
    <submittedName>
        <fullName evidence="4">Long-chain-fatty-acid--CoA ligase</fullName>
    </submittedName>
</protein>
<dbReference type="EMBL" id="VCLA01000150">
    <property type="protein sequence ID" value="MQT02272.1"/>
    <property type="molecule type" value="Genomic_DNA"/>
</dbReference>
<dbReference type="Pfam" id="PF13193">
    <property type="entry name" value="AMP-binding_C"/>
    <property type="match status" value="1"/>
</dbReference>
<evidence type="ECO:0000256" key="1">
    <source>
        <dbReference type="SAM" id="MobiDB-lite"/>
    </source>
</evidence>
<keyword evidence="5" id="KW-1185">Reference proteome</keyword>
<dbReference type="InterPro" id="IPR042099">
    <property type="entry name" value="ANL_N_sf"/>
</dbReference>
<proteinExistence type="predicted"/>
<sequence>MTVRTTAASAAGAAGAADGGFPEDWTLVHTSARLARERGGHPAVVCDGRVTDYATLHRQSNRVAHALAAAGVGPGSRVAYLGRESEYYYLSILACAKAGAVLVPVNWRLTAGEVTHILGDSGASVLLLEQEFAGAVDGIGTGAGEGTGTGSGEEAGARPGPRTVVPLDGPGPDGERRVGAGLLAWAADQPDTEPAAVPRPDDPVVQIYTSGTTGLPKGVVLAHRSFFTLPHASRAEGVDWLDWRPDDVSLISLPGFGIAGIAWFLHSLNAGATTVVMPMYVPQEAVRLIAERKVTITFAAPAMLQMMLGEREAGPEAFRSLRKIAYGAAPISPGLLARSMEVYGCEFAQIYASTETGSVAVCLPPADHRPGSEVLTSAGLPCPGVELKVVGPDGDPLPPGEIGQVCIRTPSRMLGYWNLPEATAKTLVDGWLMMGDAGYLDKDGYLFLCDRINDTVIVAGQNIYPAEVEKELAEHPAVADAAVVGLPDERWGEAVHAAVLPHPGSKVSPRALLLFLRGRL</sequence>
<dbReference type="InterPro" id="IPR000873">
    <property type="entry name" value="AMP-dep_synth/lig_dom"/>
</dbReference>
<accession>A0A646KJ30</accession>
<evidence type="ECO:0000313" key="4">
    <source>
        <dbReference type="EMBL" id="MQT02272.1"/>
    </source>
</evidence>
<dbReference type="Gene3D" id="3.30.300.30">
    <property type="match status" value="1"/>
</dbReference>
<reference evidence="4 5" key="1">
    <citation type="submission" date="2019-05" db="EMBL/GenBank/DDBJ databases">
        <title>Comparative genomics and metabolomics analyses of clavulanic acid producing Streptomyces species provides insight into specialized metabolism and evolution of beta-lactam biosynthetic gene clusters.</title>
        <authorList>
            <person name="Moore M.A."/>
            <person name="Cruz-Morales P."/>
            <person name="Barona Gomez F."/>
            <person name="Kapil T."/>
        </authorList>
    </citation>
    <scope>NUCLEOTIDE SEQUENCE [LARGE SCALE GENOMIC DNA]</scope>
    <source>
        <strain evidence="4 5">NRRL 5741</strain>
    </source>
</reference>
<evidence type="ECO:0000259" key="2">
    <source>
        <dbReference type="Pfam" id="PF00501"/>
    </source>
</evidence>